<dbReference type="InterPro" id="IPR055323">
    <property type="entry name" value="C57A10.07/YOR238W"/>
</dbReference>
<dbReference type="EMBL" id="CP151508">
    <property type="protein sequence ID" value="WZN63966.1"/>
    <property type="molecule type" value="Genomic_DNA"/>
</dbReference>
<dbReference type="GO" id="GO:0005737">
    <property type="term" value="C:cytoplasm"/>
    <property type="evidence" value="ECO:0007669"/>
    <property type="project" value="TreeGrafter"/>
</dbReference>
<reference evidence="2 3" key="1">
    <citation type="submission" date="2024-03" db="EMBL/GenBank/DDBJ databases">
        <title>Complete genome sequence of the green alga Chloropicon roscoffensis RCC1871.</title>
        <authorList>
            <person name="Lemieux C."/>
            <person name="Pombert J.-F."/>
            <person name="Otis C."/>
            <person name="Turmel M."/>
        </authorList>
    </citation>
    <scope>NUCLEOTIDE SEQUENCE [LARGE SCALE GENOMIC DNA]</scope>
    <source>
        <strain evidence="2 3">RCC1871</strain>
    </source>
</reference>
<organism evidence="2 3">
    <name type="scientific">Chloropicon roscoffensis</name>
    <dbReference type="NCBI Taxonomy" id="1461544"/>
    <lineage>
        <taxon>Eukaryota</taxon>
        <taxon>Viridiplantae</taxon>
        <taxon>Chlorophyta</taxon>
        <taxon>Chloropicophyceae</taxon>
        <taxon>Chloropicales</taxon>
        <taxon>Chloropicaceae</taxon>
        <taxon>Chloropicon</taxon>
    </lineage>
</organism>
<evidence type="ECO:0000313" key="3">
    <source>
        <dbReference type="Proteomes" id="UP001472866"/>
    </source>
</evidence>
<feature type="transmembrane region" description="Helical" evidence="1">
    <location>
        <begin position="54"/>
        <end position="75"/>
    </location>
</feature>
<keyword evidence="1" id="KW-0472">Membrane</keyword>
<dbReference type="PANTHER" id="PTHR28110">
    <property type="entry name" value="TRANSMEMBRANE PROTEIN"/>
    <property type="match status" value="1"/>
</dbReference>
<evidence type="ECO:0008006" key="4">
    <source>
        <dbReference type="Google" id="ProtNLM"/>
    </source>
</evidence>
<gene>
    <name evidence="2" type="ORF">HKI87_08g55200</name>
</gene>
<keyword evidence="3" id="KW-1185">Reference proteome</keyword>
<keyword evidence="1" id="KW-1133">Transmembrane helix</keyword>
<dbReference type="AlphaFoldDB" id="A0AAX4PDB2"/>
<evidence type="ECO:0000313" key="2">
    <source>
        <dbReference type="EMBL" id="WZN63966.1"/>
    </source>
</evidence>
<evidence type="ECO:0000256" key="1">
    <source>
        <dbReference type="SAM" id="Phobius"/>
    </source>
</evidence>
<accession>A0AAX4PDB2</accession>
<keyword evidence="1" id="KW-0812">Transmembrane</keyword>
<proteinExistence type="predicted"/>
<sequence length="378" mass="42521">MDLTADSTSCLKRNLSFNDTLAGPVRHQRNGFTYHPAHQRRKQKMRTQRLVRQLKSVAVLGTALVCLVLFASSLLGEGGVGVSGRDGASEGANTAKARIQETLGLFGNGTSAFLSGEDDGTRFDRAQSPLKGLTHLVVVAGHSVLRYTDASRVEENESWYLEPYMEVPGQAATFVEHIRSGVEEAARDPRAILLFSGGTTKVKAGPMTEAQSYWTVAEKLDWFGHADVRHRAFTENFARDSFENLLFSLCRFAELTSEYPERMAVISYDFKRERFAGVHRRALRYPEARFRFLGSEYPAQNLERASEGERKVREKFESDPYGVHGELKQKLYARDPFVQGARYTNSCPEIQPLMRHSGRQIFAGTLPWDKHHVERGGR</sequence>
<dbReference type="PANTHER" id="PTHR28110:SF1">
    <property type="entry name" value="TRANSMEMBRANE PROTEIN"/>
    <property type="match status" value="1"/>
</dbReference>
<name>A0AAX4PDB2_9CHLO</name>
<protein>
    <recommendedName>
        <fullName evidence="4">DUF218 domain-containing protein</fullName>
    </recommendedName>
</protein>
<dbReference type="Proteomes" id="UP001472866">
    <property type="component" value="Chromosome 08"/>
</dbReference>